<dbReference type="PANTHER" id="PTHR21338">
    <property type="entry name" value="MITOCHONDRIAL RIBOSOMAL PROTEIN L41"/>
    <property type="match status" value="1"/>
</dbReference>
<organism evidence="7 8">
    <name type="scientific">Scheffersomyces spartinae</name>
    <dbReference type="NCBI Taxonomy" id="45513"/>
    <lineage>
        <taxon>Eukaryota</taxon>
        <taxon>Fungi</taxon>
        <taxon>Dikarya</taxon>
        <taxon>Ascomycota</taxon>
        <taxon>Saccharomycotina</taxon>
        <taxon>Pichiomycetes</taxon>
        <taxon>Debaryomycetaceae</taxon>
        <taxon>Scheffersomyces</taxon>
    </lineage>
</organism>
<reference evidence="7" key="1">
    <citation type="submission" date="2021-03" db="EMBL/GenBank/DDBJ databases">
        <authorList>
            <person name="Palmer J.M."/>
        </authorList>
    </citation>
    <scope>NUCLEOTIDE SEQUENCE</scope>
    <source>
        <strain evidence="7">ARV_011</strain>
    </source>
</reference>
<keyword evidence="5" id="KW-0496">Mitochondrion</keyword>
<keyword evidence="4 7" id="KW-0689">Ribosomal protein</keyword>
<evidence type="ECO:0000313" key="8">
    <source>
        <dbReference type="Proteomes" id="UP000790833"/>
    </source>
</evidence>
<evidence type="ECO:0000256" key="1">
    <source>
        <dbReference type="ARBA" id="ARBA00004173"/>
    </source>
</evidence>
<dbReference type="PANTHER" id="PTHR21338:SF0">
    <property type="entry name" value="LARGE RIBOSOMAL SUBUNIT PROTEIN ML41"/>
    <property type="match status" value="1"/>
</dbReference>
<keyword evidence="6" id="KW-0687">Ribonucleoprotein</keyword>
<proteinExistence type="inferred from homology"/>
<name>A0A9P7V583_9ASCO</name>
<dbReference type="AlphaFoldDB" id="A0A9P7V583"/>
<evidence type="ECO:0000256" key="6">
    <source>
        <dbReference type="ARBA" id="ARBA00023274"/>
    </source>
</evidence>
<dbReference type="RefSeq" id="XP_043047153.1">
    <property type="nucleotide sequence ID" value="XM_043193734.1"/>
</dbReference>
<keyword evidence="3" id="KW-0809">Transit peptide</keyword>
<keyword evidence="8" id="KW-1185">Reference proteome</keyword>
<evidence type="ECO:0000256" key="5">
    <source>
        <dbReference type="ARBA" id="ARBA00023128"/>
    </source>
</evidence>
<dbReference type="GO" id="GO:0006412">
    <property type="term" value="P:translation"/>
    <property type="evidence" value="ECO:0007669"/>
    <property type="project" value="TreeGrafter"/>
</dbReference>
<dbReference type="GO" id="GO:0005762">
    <property type="term" value="C:mitochondrial large ribosomal subunit"/>
    <property type="evidence" value="ECO:0007669"/>
    <property type="project" value="InterPro"/>
</dbReference>
<comment type="caution">
    <text evidence="7">The sequence shown here is derived from an EMBL/GenBank/DDBJ whole genome shotgun (WGS) entry which is preliminary data.</text>
</comment>
<evidence type="ECO:0000256" key="4">
    <source>
        <dbReference type="ARBA" id="ARBA00022980"/>
    </source>
</evidence>
<dbReference type="EMBL" id="JAHMUF010000026">
    <property type="protein sequence ID" value="KAG7191601.1"/>
    <property type="molecule type" value="Genomic_DNA"/>
</dbReference>
<comment type="similarity">
    <text evidence="2">Belongs to the mitochondrion-specific ribosomal protein mL41 family.</text>
</comment>
<dbReference type="GeneID" id="66116370"/>
<dbReference type="Pfam" id="PF09809">
    <property type="entry name" value="MRP-L27"/>
    <property type="match status" value="1"/>
</dbReference>
<evidence type="ECO:0000256" key="2">
    <source>
        <dbReference type="ARBA" id="ARBA00010152"/>
    </source>
</evidence>
<dbReference type="GO" id="GO:0003735">
    <property type="term" value="F:structural constituent of ribosome"/>
    <property type="evidence" value="ECO:0007669"/>
    <property type="project" value="InterPro"/>
</dbReference>
<dbReference type="Proteomes" id="UP000790833">
    <property type="component" value="Unassembled WGS sequence"/>
</dbReference>
<gene>
    <name evidence="7" type="primary">MRPL41</name>
    <name evidence="7" type="ORF">KQ657_002996</name>
</gene>
<dbReference type="OrthoDB" id="408933at2759"/>
<evidence type="ECO:0000256" key="3">
    <source>
        <dbReference type="ARBA" id="ARBA00022946"/>
    </source>
</evidence>
<dbReference type="InterPro" id="IPR019189">
    <property type="entry name" value="Ribosomal_mL41"/>
</dbReference>
<evidence type="ECO:0000313" key="7">
    <source>
        <dbReference type="EMBL" id="KAG7191601.1"/>
    </source>
</evidence>
<comment type="subcellular location">
    <subcellularLocation>
        <location evidence="1">Mitochondrion</location>
    </subcellularLocation>
</comment>
<sequence>MQASVVRSFHKSSAVLLRRPWQTFKDGQLWYGYMKTGSKRHPLTTKQGNKHYYKGTGSSGYGKLNSNGKYVVNWSKVRTYVVPLDLGQTNLKPLVSPFVPQVRQQFVGYDDGFKSADLTWQKIVDFIEYGENYDLVDAALNGYLEEYINPEVVKKEAEQ</sequence>
<protein>
    <submittedName>
        <fullName evidence="7">39S ribosomal protein L41, mitochondrial</fullName>
    </submittedName>
</protein>
<accession>A0A9P7V583</accession>